<dbReference type="NCBIfam" id="TIGR00756">
    <property type="entry name" value="PPR"/>
    <property type="match status" value="1"/>
</dbReference>
<dbReference type="InterPro" id="IPR032710">
    <property type="entry name" value="NTF2-like_dom_sf"/>
</dbReference>
<dbReference type="PROSITE" id="PS51375">
    <property type="entry name" value="PPR"/>
    <property type="match status" value="1"/>
</dbReference>
<accession>A0A835H9X5</accession>
<dbReference type="Proteomes" id="UP000631114">
    <property type="component" value="Unassembled WGS sequence"/>
</dbReference>
<evidence type="ECO:0000256" key="1">
    <source>
        <dbReference type="ARBA" id="ARBA00022737"/>
    </source>
</evidence>
<protein>
    <recommendedName>
        <fullName evidence="3">SnoaL-like domain-containing protein</fullName>
    </recommendedName>
</protein>
<organism evidence="4 5">
    <name type="scientific">Coptis chinensis</name>
    <dbReference type="NCBI Taxonomy" id="261450"/>
    <lineage>
        <taxon>Eukaryota</taxon>
        <taxon>Viridiplantae</taxon>
        <taxon>Streptophyta</taxon>
        <taxon>Embryophyta</taxon>
        <taxon>Tracheophyta</taxon>
        <taxon>Spermatophyta</taxon>
        <taxon>Magnoliopsida</taxon>
        <taxon>Ranunculales</taxon>
        <taxon>Ranunculaceae</taxon>
        <taxon>Coptidoideae</taxon>
        <taxon>Coptis</taxon>
    </lineage>
</organism>
<dbReference type="EMBL" id="JADFTS010000008">
    <property type="protein sequence ID" value="KAF9594649.1"/>
    <property type="molecule type" value="Genomic_DNA"/>
</dbReference>
<dbReference type="PROSITE" id="PS51257">
    <property type="entry name" value="PROKAR_LIPOPROTEIN"/>
    <property type="match status" value="1"/>
</dbReference>
<dbReference type="PANTHER" id="PTHR47926:SF347">
    <property type="entry name" value="PENTATRICOPEPTIDE REPEAT-CONTAINING PROTEIN"/>
    <property type="match status" value="1"/>
</dbReference>
<dbReference type="OrthoDB" id="185373at2759"/>
<dbReference type="PANTHER" id="PTHR47926">
    <property type="entry name" value="PENTATRICOPEPTIDE REPEAT-CONTAINING PROTEIN"/>
    <property type="match status" value="1"/>
</dbReference>
<evidence type="ECO:0000313" key="5">
    <source>
        <dbReference type="Proteomes" id="UP000631114"/>
    </source>
</evidence>
<dbReference type="FunFam" id="1.25.40.10:FF:000031">
    <property type="entry name" value="Pentatricopeptide repeat-containing protein mitochondrial"/>
    <property type="match status" value="1"/>
</dbReference>
<keyword evidence="1" id="KW-0677">Repeat</keyword>
<dbReference type="SUPFAM" id="SSF54427">
    <property type="entry name" value="NTF2-like"/>
    <property type="match status" value="1"/>
</dbReference>
<dbReference type="InterPro" id="IPR002885">
    <property type="entry name" value="PPR_rpt"/>
</dbReference>
<feature type="domain" description="SnoaL-like" evidence="3">
    <location>
        <begin position="219"/>
        <end position="291"/>
    </location>
</feature>
<evidence type="ECO:0000256" key="2">
    <source>
        <dbReference type="PROSITE-ProRule" id="PRU00708"/>
    </source>
</evidence>
<dbReference type="AlphaFoldDB" id="A0A835H9X5"/>
<evidence type="ECO:0000259" key="3">
    <source>
        <dbReference type="Pfam" id="PF13474"/>
    </source>
</evidence>
<evidence type="ECO:0000313" key="4">
    <source>
        <dbReference type="EMBL" id="KAF9594649.1"/>
    </source>
</evidence>
<dbReference type="InterPro" id="IPR037401">
    <property type="entry name" value="SnoaL-like"/>
</dbReference>
<dbReference type="Pfam" id="PF13474">
    <property type="entry name" value="SnoaL_3"/>
    <property type="match status" value="1"/>
</dbReference>
<dbReference type="Gene3D" id="3.10.450.50">
    <property type="match status" value="1"/>
</dbReference>
<keyword evidence="5" id="KW-1185">Reference proteome</keyword>
<dbReference type="GO" id="GO:0009451">
    <property type="term" value="P:RNA modification"/>
    <property type="evidence" value="ECO:0007669"/>
    <property type="project" value="InterPro"/>
</dbReference>
<feature type="repeat" description="PPR" evidence="2">
    <location>
        <begin position="76"/>
        <end position="110"/>
    </location>
</feature>
<dbReference type="Gene3D" id="1.25.40.10">
    <property type="entry name" value="Tetratricopeptide repeat domain"/>
    <property type="match status" value="2"/>
</dbReference>
<dbReference type="Pfam" id="PF01535">
    <property type="entry name" value="PPR"/>
    <property type="match status" value="3"/>
</dbReference>
<proteinExistence type="predicted"/>
<sequence length="304" mass="34521">MLKMTDLKLDAIIAASVLQACAQLGSLNYGEMIHGYVVRMGPVVGLEAETSLVDMYAKCGSLNAAQRVFGEMRNWNMITWSALISGYGCHGFGSKALDLFEQMKRDGFIPDEAAFLSVLSACSHSGLVDEAWDMIKGMPFEPDTNIWRSLLSACKIKGNVKVAEYACNQLMELDYDNTDYHQSKTLVIPLVHIFMGAENSVPLRLHCTIYEQMRFSKRRYDAVMQSWQLAFSWGQGVAFQVQNLRARLLTDMAWLTMKTYVDMETEPFHVTNVYEFHNEQWFLVHHHNSLMLIDAELQNQNGFG</sequence>
<dbReference type="InterPro" id="IPR011990">
    <property type="entry name" value="TPR-like_helical_dom_sf"/>
</dbReference>
<name>A0A835H9X5_9MAGN</name>
<dbReference type="GO" id="GO:0003723">
    <property type="term" value="F:RNA binding"/>
    <property type="evidence" value="ECO:0007669"/>
    <property type="project" value="InterPro"/>
</dbReference>
<comment type="caution">
    <text evidence="4">The sequence shown here is derived from an EMBL/GenBank/DDBJ whole genome shotgun (WGS) entry which is preliminary data.</text>
</comment>
<reference evidence="4 5" key="1">
    <citation type="submission" date="2020-10" db="EMBL/GenBank/DDBJ databases">
        <title>The Coptis chinensis genome and diversification of protoberbering-type alkaloids.</title>
        <authorList>
            <person name="Wang B."/>
            <person name="Shu S."/>
            <person name="Song C."/>
            <person name="Liu Y."/>
        </authorList>
    </citation>
    <scope>NUCLEOTIDE SEQUENCE [LARGE SCALE GENOMIC DNA]</scope>
    <source>
        <strain evidence="4">HL-2020</strain>
        <tissue evidence="4">Leaf</tissue>
    </source>
</reference>
<dbReference type="InterPro" id="IPR046960">
    <property type="entry name" value="PPR_At4g14850-like_plant"/>
</dbReference>
<gene>
    <name evidence="4" type="ORF">IFM89_034271</name>
</gene>